<sequence>MLKRAITHPLVRRLTVREYLPLAAWLSTWALLGLAFGHADAVRLFAANTFVQAIRNLCGLEMTATLAKRIGTPAFARSRSRALRYDLLVLLATLAVVALLSTILWQREMAVPAAMIAIVALGVPARNPGGVLVVRRDREVPWRLGSSAASVVGAALVWKLGGEWWQGALVIAAREWVGLLATLLFAKPRAEAVEPLSTPLEFAELAGRTEAAARKRLTYRMAKSVLGGLLGPLGTVIARTGRGARLDARISNLIPRHRGGMALLTLISGGTMLFFLVVAREPSTLVLAAAAARIAASGGAALLWWNYGADLVDDEDDDDD</sequence>
<feature type="transmembrane region" description="Helical" evidence="1">
    <location>
        <begin position="261"/>
        <end position="278"/>
    </location>
</feature>
<feature type="transmembrane region" description="Helical" evidence="1">
    <location>
        <begin position="224"/>
        <end position="241"/>
    </location>
</feature>
<evidence type="ECO:0000256" key="1">
    <source>
        <dbReference type="SAM" id="Phobius"/>
    </source>
</evidence>
<feature type="transmembrane region" description="Helical" evidence="1">
    <location>
        <begin position="285"/>
        <end position="305"/>
    </location>
</feature>
<protein>
    <submittedName>
        <fullName evidence="2">Uncharacterized protein</fullName>
    </submittedName>
</protein>
<accession>A0ABQ5Z5Y0</accession>
<dbReference type="RefSeq" id="WP_029940352.1">
    <property type="nucleotide sequence ID" value="NZ_JONN01000001.1"/>
</dbReference>
<feature type="transmembrane region" description="Helical" evidence="1">
    <location>
        <begin position="87"/>
        <end position="105"/>
    </location>
</feature>
<gene>
    <name evidence="2" type="ORF">GCM10007925_18260</name>
</gene>
<keyword evidence="3" id="KW-1185">Reference proteome</keyword>
<organism evidence="2 3">
    <name type="scientific">Sphingomonas astaxanthinifaciens DSM 22298</name>
    <dbReference type="NCBI Taxonomy" id="1123267"/>
    <lineage>
        <taxon>Bacteria</taxon>
        <taxon>Pseudomonadati</taxon>
        <taxon>Pseudomonadota</taxon>
        <taxon>Alphaproteobacteria</taxon>
        <taxon>Sphingomonadales</taxon>
        <taxon>Sphingomonadaceae</taxon>
        <taxon>Sphingomonas</taxon>
    </lineage>
</organism>
<keyword evidence="1" id="KW-0812">Transmembrane</keyword>
<reference evidence="3" key="1">
    <citation type="journal article" date="2019" name="Int. J. Syst. Evol. Microbiol.">
        <title>The Global Catalogue of Microorganisms (GCM) 10K type strain sequencing project: providing services to taxonomists for standard genome sequencing and annotation.</title>
        <authorList>
            <consortium name="The Broad Institute Genomics Platform"/>
            <consortium name="The Broad Institute Genome Sequencing Center for Infectious Disease"/>
            <person name="Wu L."/>
            <person name="Ma J."/>
        </authorList>
    </citation>
    <scope>NUCLEOTIDE SEQUENCE [LARGE SCALE GENOMIC DNA]</scope>
    <source>
        <strain evidence="3">NBRC 102146</strain>
    </source>
</reference>
<dbReference type="Proteomes" id="UP001156703">
    <property type="component" value="Unassembled WGS sequence"/>
</dbReference>
<name>A0ABQ5Z5Y0_9SPHN</name>
<keyword evidence="1" id="KW-0472">Membrane</keyword>
<evidence type="ECO:0000313" key="3">
    <source>
        <dbReference type="Proteomes" id="UP001156703"/>
    </source>
</evidence>
<proteinExistence type="predicted"/>
<comment type="caution">
    <text evidence="2">The sequence shown here is derived from an EMBL/GenBank/DDBJ whole genome shotgun (WGS) entry which is preliminary data.</text>
</comment>
<feature type="transmembrane region" description="Helical" evidence="1">
    <location>
        <begin position="20"/>
        <end position="39"/>
    </location>
</feature>
<evidence type="ECO:0000313" key="2">
    <source>
        <dbReference type="EMBL" id="GLR48113.1"/>
    </source>
</evidence>
<keyword evidence="1" id="KW-1133">Transmembrane helix</keyword>
<dbReference type="EMBL" id="BSOO01000018">
    <property type="protein sequence ID" value="GLR48113.1"/>
    <property type="molecule type" value="Genomic_DNA"/>
</dbReference>